<evidence type="ECO:0000313" key="1">
    <source>
        <dbReference type="EMBL" id="MFD1303514.1"/>
    </source>
</evidence>
<evidence type="ECO:0000313" key="2">
    <source>
        <dbReference type="Proteomes" id="UP001597176"/>
    </source>
</evidence>
<comment type="caution">
    <text evidence="1">The sequence shown here is derived from an EMBL/GenBank/DDBJ whole genome shotgun (WGS) entry which is preliminary data.</text>
</comment>
<dbReference type="EMBL" id="JBHTND010000030">
    <property type="protein sequence ID" value="MFD1303514.1"/>
    <property type="molecule type" value="Genomic_DNA"/>
</dbReference>
<keyword evidence="2" id="KW-1185">Reference proteome</keyword>
<proteinExistence type="predicted"/>
<protein>
    <recommendedName>
        <fullName evidence="3">Flagellar hook-associated protein 2 N-terminal domain-containing protein</fullName>
    </recommendedName>
</protein>
<organism evidence="1 2">
    <name type="scientific">Methylobacterium marchantiae</name>
    <dbReference type="NCBI Taxonomy" id="600331"/>
    <lineage>
        <taxon>Bacteria</taxon>
        <taxon>Pseudomonadati</taxon>
        <taxon>Pseudomonadota</taxon>
        <taxon>Alphaproteobacteria</taxon>
        <taxon>Hyphomicrobiales</taxon>
        <taxon>Methylobacteriaceae</taxon>
        <taxon>Methylobacterium</taxon>
    </lineage>
</organism>
<dbReference type="Proteomes" id="UP001597176">
    <property type="component" value="Unassembled WGS sequence"/>
</dbReference>
<dbReference type="RefSeq" id="WP_238208520.1">
    <property type="nucleotide sequence ID" value="NZ_JBHTND010000030.1"/>
</dbReference>
<gene>
    <name evidence="1" type="ORF">ACFQ4G_18230</name>
</gene>
<evidence type="ECO:0008006" key="3">
    <source>
        <dbReference type="Google" id="ProtNLM"/>
    </source>
</evidence>
<accession>A0ABW3X3Q9</accession>
<sequence>MSDSPTPGVTGSLDTLSSLVGAEVSNQAGRLMRLQNLQSRALDAKAAYSKLMQEISDIQVVYHAEMGAYVPVAAS</sequence>
<name>A0ABW3X3Q9_9HYPH</name>
<reference evidence="2" key="1">
    <citation type="journal article" date="2019" name="Int. J. Syst. Evol. Microbiol.">
        <title>The Global Catalogue of Microorganisms (GCM) 10K type strain sequencing project: providing services to taxonomists for standard genome sequencing and annotation.</title>
        <authorList>
            <consortium name="The Broad Institute Genomics Platform"/>
            <consortium name="The Broad Institute Genome Sequencing Center for Infectious Disease"/>
            <person name="Wu L."/>
            <person name="Ma J."/>
        </authorList>
    </citation>
    <scope>NUCLEOTIDE SEQUENCE [LARGE SCALE GENOMIC DNA]</scope>
    <source>
        <strain evidence="2">CCUG 56108</strain>
    </source>
</reference>